<name>A0ABD6D773_9EURY</name>
<comment type="subcellular location">
    <subcellularLocation>
        <location evidence="1">Membrane</location>
        <topology evidence="1">Multi-pass membrane protein</topology>
    </subcellularLocation>
</comment>
<evidence type="ECO:0000256" key="5">
    <source>
        <dbReference type="ARBA" id="ARBA00023136"/>
    </source>
</evidence>
<feature type="transmembrane region" description="Helical" evidence="6">
    <location>
        <begin position="120"/>
        <end position="140"/>
    </location>
</feature>
<dbReference type="Proteomes" id="UP001597052">
    <property type="component" value="Unassembled WGS sequence"/>
</dbReference>
<evidence type="ECO:0000256" key="1">
    <source>
        <dbReference type="ARBA" id="ARBA00004141"/>
    </source>
</evidence>
<dbReference type="InterPro" id="IPR007267">
    <property type="entry name" value="GtrA_DPMS_TM"/>
</dbReference>
<evidence type="ECO:0000259" key="7">
    <source>
        <dbReference type="Pfam" id="PF04138"/>
    </source>
</evidence>
<dbReference type="InterPro" id="IPR051401">
    <property type="entry name" value="GtrA_CellWall_Glycosyl"/>
</dbReference>
<feature type="transmembrane region" description="Helical" evidence="6">
    <location>
        <begin position="89"/>
        <end position="108"/>
    </location>
</feature>
<organism evidence="8 9">
    <name type="scientific">Halohasta litorea</name>
    <dbReference type="NCBI Taxonomy" id="869891"/>
    <lineage>
        <taxon>Archaea</taxon>
        <taxon>Methanobacteriati</taxon>
        <taxon>Methanobacteriota</taxon>
        <taxon>Stenosarchaea group</taxon>
        <taxon>Halobacteria</taxon>
        <taxon>Halobacteriales</taxon>
        <taxon>Haloferacaceae</taxon>
        <taxon>Halohasta</taxon>
    </lineage>
</organism>
<reference evidence="8 9" key="1">
    <citation type="journal article" date="2019" name="Int. J. Syst. Evol. Microbiol.">
        <title>The Global Catalogue of Microorganisms (GCM) 10K type strain sequencing project: providing services to taxonomists for standard genome sequencing and annotation.</title>
        <authorList>
            <consortium name="The Broad Institute Genomics Platform"/>
            <consortium name="The Broad Institute Genome Sequencing Center for Infectious Disease"/>
            <person name="Wu L."/>
            <person name="Ma J."/>
        </authorList>
    </citation>
    <scope>NUCLEOTIDE SEQUENCE [LARGE SCALE GENOMIC DNA]</scope>
    <source>
        <strain evidence="8 9">CGMCC 1.10593</strain>
    </source>
</reference>
<dbReference type="PANTHER" id="PTHR38459:SF1">
    <property type="entry name" value="PROPHAGE BACTOPRENOL-LINKED GLUCOSE TRANSLOCASE HOMOLOG"/>
    <property type="match status" value="1"/>
</dbReference>
<comment type="similarity">
    <text evidence="2">Belongs to the GtrA family.</text>
</comment>
<dbReference type="GO" id="GO:0016020">
    <property type="term" value="C:membrane"/>
    <property type="evidence" value="ECO:0007669"/>
    <property type="project" value="UniProtKB-SubCell"/>
</dbReference>
<dbReference type="RefSeq" id="WP_256396796.1">
    <property type="nucleotide sequence ID" value="NZ_JANHDJ010000005.1"/>
</dbReference>
<gene>
    <name evidence="8" type="ORF">ACFSBW_06925</name>
</gene>
<dbReference type="EMBL" id="JBHUDM010000002">
    <property type="protein sequence ID" value="MFD1641605.1"/>
    <property type="molecule type" value="Genomic_DNA"/>
</dbReference>
<proteinExistence type="inferred from homology"/>
<evidence type="ECO:0000256" key="4">
    <source>
        <dbReference type="ARBA" id="ARBA00022989"/>
    </source>
</evidence>
<evidence type="ECO:0000313" key="8">
    <source>
        <dbReference type="EMBL" id="MFD1641605.1"/>
    </source>
</evidence>
<dbReference type="AlphaFoldDB" id="A0ABD6D773"/>
<evidence type="ECO:0000256" key="6">
    <source>
        <dbReference type="SAM" id="Phobius"/>
    </source>
</evidence>
<evidence type="ECO:0000313" key="9">
    <source>
        <dbReference type="Proteomes" id="UP001597052"/>
    </source>
</evidence>
<evidence type="ECO:0000256" key="3">
    <source>
        <dbReference type="ARBA" id="ARBA00022692"/>
    </source>
</evidence>
<protein>
    <submittedName>
        <fullName evidence="8">GtrA family protein</fullName>
    </submittedName>
</protein>
<keyword evidence="3 6" id="KW-0812">Transmembrane</keyword>
<sequence>MATESPLSALTHRARIGKFVSVGALGATIETAIVALLTTTAGFGPLAAKAVGAELSISTMFVVNDQWTFADNGKLGLGAFGRRWGKSHLVRAVGLGVGFAVLFVLTSVVQFSLPVAGLELWPTVANVIGIGVGMVFNYVAESLFTWRVD</sequence>
<feature type="domain" description="GtrA/DPMS transmembrane" evidence="7">
    <location>
        <begin position="18"/>
        <end position="146"/>
    </location>
</feature>
<dbReference type="Pfam" id="PF04138">
    <property type="entry name" value="GtrA_DPMS_TM"/>
    <property type="match status" value="1"/>
</dbReference>
<comment type="caution">
    <text evidence="8">The sequence shown here is derived from an EMBL/GenBank/DDBJ whole genome shotgun (WGS) entry which is preliminary data.</text>
</comment>
<keyword evidence="5 6" id="KW-0472">Membrane</keyword>
<dbReference type="PANTHER" id="PTHR38459">
    <property type="entry name" value="PROPHAGE BACTOPRENOL-LINKED GLUCOSE TRANSLOCASE HOMOLOG"/>
    <property type="match status" value="1"/>
</dbReference>
<evidence type="ECO:0000256" key="2">
    <source>
        <dbReference type="ARBA" id="ARBA00009399"/>
    </source>
</evidence>
<keyword evidence="9" id="KW-1185">Reference proteome</keyword>
<accession>A0ABD6D773</accession>
<keyword evidence="4 6" id="KW-1133">Transmembrane helix</keyword>